<dbReference type="FunFam" id="1.20.1250.20:FF:000013">
    <property type="entry name" value="MFS general substrate transporter"/>
    <property type="match status" value="1"/>
</dbReference>
<keyword evidence="3 6" id="KW-0812">Transmembrane</keyword>
<dbReference type="RefSeq" id="XP_030999250.1">
    <property type="nucleotide sequence ID" value="XM_031137454.1"/>
</dbReference>
<evidence type="ECO:0000256" key="2">
    <source>
        <dbReference type="ARBA" id="ARBA00022448"/>
    </source>
</evidence>
<evidence type="ECO:0000256" key="4">
    <source>
        <dbReference type="ARBA" id="ARBA00022989"/>
    </source>
</evidence>
<evidence type="ECO:0000256" key="1">
    <source>
        <dbReference type="ARBA" id="ARBA00004141"/>
    </source>
</evidence>
<proteinExistence type="predicted"/>
<feature type="transmembrane region" description="Helical" evidence="6">
    <location>
        <begin position="428"/>
        <end position="452"/>
    </location>
</feature>
<dbReference type="OrthoDB" id="2985014at2759"/>
<feature type="transmembrane region" description="Helical" evidence="6">
    <location>
        <begin position="110"/>
        <end position="128"/>
    </location>
</feature>
<name>A0A507BJC4_9PEZI</name>
<dbReference type="InterPro" id="IPR011701">
    <property type="entry name" value="MFS"/>
</dbReference>
<dbReference type="InterPro" id="IPR020846">
    <property type="entry name" value="MFS_dom"/>
</dbReference>
<feature type="transmembrane region" description="Helical" evidence="6">
    <location>
        <begin position="134"/>
        <end position="158"/>
    </location>
</feature>
<dbReference type="PANTHER" id="PTHR43791:SF50">
    <property type="entry name" value="TRANSPORTER, PUTATIVE (AFU_ORTHOLOGUE AFUA_2G00840)-RELATED"/>
    <property type="match status" value="1"/>
</dbReference>
<gene>
    <name evidence="8" type="ORF">E0L32_003182</name>
</gene>
<comment type="subcellular location">
    <subcellularLocation>
        <location evidence="1">Membrane</location>
        <topology evidence="1">Multi-pass membrane protein</topology>
    </subcellularLocation>
</comment>
<dbReference type="PANTHER" id="PTHR43791">
    <property type="entry name" value="PERMEASE-RELATED"/>
    <property type="match status" value="1"/>
</dbReference>
<keyword evidence="4 6" id="KW-1133">Transmembrane helix</keyword>
<dbReference type="GO" id="GO:0016020">
    <property type="term" value="C:membrane"/>
    <property type="evidence" value="ECO:0007669"/>
    <property type="project" value="UniProtKB-SubCell"/>
</dbReference>
<evidence type="ECO:0000256" key="6">
    <source>
        <dbReference type="SAM" id="Phobius"/>
    </source>
</evidence>
<evidence type="ECO:0000259" key="7">
    <source>
        <dbReference type="PROSITE" id="PS50850"/>
    </source>
</evidence>
<dbReference type="GO" id="GO:0022857">
    <property type="term" value="F:transmembrane transporter activity"/>
    <property type="evidence" value="ECO:0007669"/>
    <property type="project" value="InterPro"/>
</dbReference>
<dbReference type="Proteomes" id="UP000319257">
    <property type="component" value="Unassembled WGS sequence"/>
</dbReference>
<feature type="transmembrane region" description="Helical" evidence="6">
    <location>
        <begin position="170"/>
        <end position="192"/>
    </location>
</feature>
<feature type="domain" description="Major facilitator superfamily (MFS) profile" evidence="7">
    <location>
        <begin position="44"/>
        <end position="458"/>
    </location>
</feature>
<sequence>MEPTAKRSSLDNAEKASTHVASAAEMQLDPAVIKKLKFKADFILLPILTIAYLLNSLDRSNLSNAYTAGIAKDLNLVGNQYNQVLTYYQIPFIAFGPIMTMCTKWFGARYNMAGMLLVFGAASFATAWTKNFHQLIACRVIVGAGESGFLASVVFYLSTWYTRKELSSRIGIFYAALVGSSAFGGLLAYGMFQIKGGSYYTWSYLFMLEGGLTMLWAVGVFFLLPSDIQSAWFLTPAEKEMAQLRLEVDSVKQPEVSTSVAWKESLSEFKTPHPWIRFVIAFVCGTMLTSNANFLAMIVARLGFGTVKTNLYTVAPALTGAVFLVAWCKSSDRFQDRGFHAAAAAVVSLIGYIILASINTSNTAVLYFAMFLCTIGAYPTTPIGSAWLVSNLPNLNSRALLSGLYIAIANCSGLLTSNIYITHEAPRYITAISVNIGMCAAAIVICTSYSTWMRWENRKRNRLQGDSVVAGADPAVAVLSTEDPRFRFNP</sequence>
<dbReference type="Gene3D" id="1.20.1250.20">
    <property type="entry name" value="MFS general substrate transporter like domains"/>
    <property type="match status" value="2"/>
</dbReference>
<evidence type="ECO:0000313" key="9">
    <source>
        <dbReference type="Proteomes" id="UP000319257"/>
    </source>
</evidence>
<evidence type="ECO:0000313" key="8">
    <source>
        <dbReference type="EMBL" id="TPX17539.1"/>
    </source>
</evidence>
<accession>A0A507BJC4</accession>
<dbReference type="EMBL" id="SKBQ01000013">
    <property type="protein sequence ID" value="TPX17539.1"/>
    <property type="molecule type" value="Genomic_DNA"/>
</dbReference>
<dbReference type="PROSITE" id="PS50850">
    <property type="entry name" value="MFS"/>
    <property type="match status" value="1"/>
</dbReference>
<keyword evidence="9" id="KW-1185">Reference proteome</keyword>
<evidence type="ECO:0000256" key="3">
    <source>
        <dbReference type="ARBA" id="ARBA00022692"/>
    </source>
</evidence>
<keyword evidence="2" id="KW-0813">Transport</keyword>
<dbReference type="SUPFAM" id="SSF103473">
    <property type="entry name" value="MFS general substrate transporter"/>
    <property type="match status" value="1"/>
</dbReference>
<reference evidence="8 9" key="1">
    <citation type="submission" date="2019-06" db="EMBL/GenBank/DDBJ databases">
        <title>Draft genome sequence of the filamentous fungus Phialemoniopsis curvata isolated from diesel fuel.</title>
        <authorList>
            <person name="Varaljay V.A."/>
            <person name="Lyon W.J."/>
            <person name="Crouch A.L."/>
            <person name="Drake C.E."/>
            <person name="Hollomon J.M."/>
            <person name="Nadeau L.J."/>
            <person name="Nunn H.S."/>
            <person name="Stevenson B.S."/>
            <person name="Bojanowski C.L."/>
            <person name="Crookes-Goodson W.J."/>
        </authorList>
    </citation>
    <scope>NUCLEOTIDE SEQUENCE [LARGE SCALE GENOMIC DNA]</scope>
    <source>
        <strain evidence="8 9">D216</strain>
    </source>
</reference>
<feature type="transmembrane region" description="Helical" evidence="6">
    <location>
        <begin position="339"/>
        <end position="358"/>
    </location>
</feature>
<feature type="transmembrane region" description="Helical" evidence="6">
    <location>
        <begin position="204"/>
        <end position="224"/>
    </location>
</feature>
<dbReference type="InterPro" id="IPR036259">
    <property type="entry name" value="MFS_trans_sf"/>
</dbReference>
<dbReference type="AlphaFoldDB" id="A0A507BJC4"/>
<keyword evidence="5 6" id="KW-0472">Membrane</keyword>
<feature type="transmembrane region" description="Helical" evidence="6">
    <location>
        <begin position="311"/>
        <end position="327"/>
    </location>
</feature>
<feature type="transmembrane region" description="Helical" evidence="6">
    <location>
        <begin position="364"/>
        <end position="388"/>
    </location>
</feature>
<dbReference type="Pfam" id="PF07690">
    <property type="entry name" value="MFS_1"/>
    <property type="match status" value="1"/>
</dbReference>
<organism evidence="8 9">
    <name type="scientific">Thyridium curvatum</name>
    <dbReference type="NCBI Taxonomy" id="1093900"/>
    <lineage>
        <taxon>Eukaryota</taxon>
        <taxon>Fungi</taxon>
        <taxon>Dikarya</taxon>
        <taxon>Ascomycota</taxon>
        <taxon>Pezizomycotina</taxon>
        <taxon>Sordariomycetes</taxon>
        <taxon>Sordariomycetidae</taxon>
        <taxon>Thyridiales</taxon>
        <taxon>Thyridiaceae</taxon>
        <taxon>Thyridium</taxon>
    </lineage>
</organism>
<feature type="transmembrane region" description="Helical" evidence="6">
    <location>
        <begin position="400"/>
        <end position="422"/>
    </location>
</feature>
<dbReference type="InParanoid" id="A0A507BJC4"/>
<feature type="transmembrane region" description="Helical" evidence="6">
    <location>
        <begin position="275"/>
        <end position="299"/>
    </location>
</feature>
<protein>
    <recommendedName>
        <fullName evidence="7">Major facilitator superfamily (MFS) profile domain-containing protein</fullName>
    </recommendedName>
</protein>
<comment type="caution">
    <text evidence="8">The sequence shown here is derived from an EMBL/GenBank/DDBJ whole genome shotgun (WGS) entry which is preliminary data.</text>
</comment>
<dbReference type="GeneID" id="41970629"/>
<evidence type="ECO:0000256" key="5">
    <source>
        <dbReference type="ARBA" id="ARBA00023136"/>
    </source>
</evidence>